<feature type="region of interest" description="Disordered" evidence="1">
    <location>
        <begin position="1"/>
        <end position="79"/>
    </location>
</feature>
<proteinExistence type="predicted"/>
<evidence type="ECO:0000313" key="2">
    <source>
        <dbReference type="EMBL" id="RKO87148.1"/>
    </source>
</evidence>
<evidence type="ECO:0000256" key="1">
    <source>
        <dbReference type="SAM" id="MobiDB-lite"/>
    </source>
</evidence>
<organism evidence="2 3">
    <name type="scientific">Blyttiomyces helicus</name>
    <dbReference type="NCBI Taxonomy" id="388810"/>
    <lineage>
        <taxon>Eukaryota</taxon>
        <taxon>Fungi</taxon>
        <taxon>Fungi incertae sedis</taxon>
        <taxon>Chytridiomycota</taxon>
        <taxon>Chytridiomycota incertae sedis</taxon>
        <taxon>Chytridiomycetes</taxon>
        <taxon>Chytridiomycetes incertae sedis</taxon>
        <taxon>Blyttiomyces</taxon>
    </lineage>
</organism>
<gene>
    <name evidence="2" type="ORF">BDK51DRAFT_30150</name>
</gene>
<feature type="compositionally biased region" description="Low complexity" evidence="1">
    <location>
        <begin position="13"/>
        <end position="23"/>
    </location>
</feature>
<protein>
    <submittedName>
        <fullName evidence="2">Uncharacterized protein</fullName>
    </submittedName>
</protein>
<feature type="compositionally biased region" description="Pro residues" evidence="1">
    <location>
        <begin position="1"/>
        <end position="12"/>
    </location>
</feature>
<dbReference type="AlphaFoldDB" id="A0A4P9W7W8"/>
<name>A0A4P9W7W8_9FUNG</name>
<feature type="compositionally biased region" description="Polar residues" evidence="1">
    <location>
        <begin position="34"/>
        <end position="63"/>
    </location>
</feature>
<reference evidence="3" key="1">
    <citation type="journal article" date="2018" name="Nat. Microbiol.">
        <title>Leveraging single-cell genomics to expand the fungal tree of life.</title>
        <authorList>
            <person name="Ahrendt S.R."/>
            <person name="Quandt C.A."/>
            <person name="Ciobanu D."/>
            <person name="Clum A."/>
            <person name="Salamov A."/>
            <person name="Andreopoulos B."/>
            <person name="Cheng J.F."/>
            <person name="Woyke T."/>
            <person name="Pelin A."/>
            <person name="Henrissat B."/>
            <person name="Reynolds N.K."/>
            <person name="Benny G.L."/>
            <person name="Smith M.E."/>
            <person name="James T.Y."/>
            <person name="Grigoriev I.V."/>
        </authorList>
    </citation>
    <scope>NUCLEOTIDE SEQUENCE [LARGE SCALE GENOMIC DNA]</scope>
</reference>
<dbReference type="EMBL" id="KZ997639">
    <property type="protein sequence ID" value="RKO87148.1"/>
    <property type="molecule type" value="Genomic_DNA"/>
</dbReference>
<dbReference type="Proteomes" id="UP000269721">
    <property type="component" value="Unassembled WGS sequence"/>
</dbReference>
<sequence length="203" mass="21035">MANPPAPSPSPSLSPSSSSSKPSRAPRRPKTAQPKPSGSATASSQPHPASTTTQPAQIPTSSAARHPKPKQKSQAVHGLKDDRARATPLLPAIRPPPADLAPERTIVMGGADELDGGGTGRSEIDVWVEWVTASLRELEEVTVLGVDPALPNMVSTILILRTSGVAVLQSLDSTTMESIDRSPHSCLRAVLRRGAVGGSGRGS</sequence>
<accession>A0A4P9W7W8</accession>
<evidence type="ECO:0000313" key="3">
    <source>
        <dbReference type="Proteomes" id="UP000269721"/>
    </source>
</evidence>
<dbReference type="OrthoDB" id="2159197at2759"/>
<keyword evidence="3" id="KW-1185">Reference proteome</keyword>